<dbReference type="EMBL" id="RBXO01000001">
    <property type="protein sequence ID" value="RKT56853.1"/>
    <property type="molecule type" value="Genomic_DNA"/>
</dbReference>
<evidence type="ECO:0000256" key="3">
    <source>
        <dbReference type="ARBA" id="ARBA00022756"/>
    </source>
</evidence>
<organism evidence="9 10">
    <name type="scientific">Saccharothrix australiensis</name>
    <dbReference type="NCBI Taxonomy" id="2072"/>
    <lineage>
        <taxon>Bacteria</taxon>
        <taxon>Bacillati</taxon>
        <taxon>Actinomycetota</taxon>
        <taxon>Actinomycetes</taxon>
        <taxon>Pseudonocardiales</taxon>
        <taxon>Pseudonocardiaceae</taxon>
        <taxon>Saccharothrix</taxon>
    </lineage>
</organism>
<keyword evidence="2" id="KW-0479">Metal-binding</keyword>
<dbReference type="AlphaFoldDB" id="A0A495W895"/>
<feature type="domain" description="Biotin synthase auxiliary protein C-terminal" evidence="8">
    <location>
        <begin position="45"/>
        <end position="67"/>
    </location>
</feature>
<evidence type="ECO:0000259" key="8">
    <source>
        <dbReference type="Pfam" id="PF26519"/>
    </source>
</evidence>
<keyword evidence="4" id="KW-0408">Iron</keyword>
<evidence type="ECO:0000256" key="4">
    <source>
        <dbReference type="ARBA" id="ARBA00023004"/>
    </source>
</evidence>
<keyword evidence="3" id="KW-0093">Biotin biosynthesis</keyword>
<evidence type="ECO:0000256" key="7">
    <source>
        <dbReference type="ARBA" id="ARBA00093796"/>
    </source>
</evidence>
<evidence type="ECO:0000256" key="1">
    <source>
        <dbReference type="ARBA" id="ARBA00001915"/>
    </source>
</evidence>
<dbReference type="Pfam" id="PF26519">
    <property type="entry name" value="BsaP"/>
    <property type="match status" value="1"/>
</dbReference>
<dbReference type="OrthoDB" id="3829284at2"/>
<evidence type="ECO:0000256" key="2">
    <source>
        <dbReference type="ARBA" id="ARBA00022723"/>
    </source>
</evidence>
<sequence length="68" mass="7073">MTATGQAVYCGYCGQGLDGSDHAACARRLGVVDPPRFCAACARRMVVQVTPAGWTATCSRHGALDSAR</sequence>
<reference evidence="9 10" key="1">
    <citation type="submission" date="2018-10" db="EMBL/GenBank/DDBJ databases">
        <title>Sequencing the genomes of 1000 actinobacteria strains.</title>
        <authorList>
            <person name="Klenk H.-P."/>
        </authorList>
    </citation>
    <scope>NUCLEOTIDE SEQUENCE [LARGE SCALE GENOMIC DNA]</scope>
    <source>
        <strain evidence="9 10">DSM 43800</strain>
    </source>
</reference>
<name>A0A495W895_9PSEU</name>
<dbReference type="InterPro" id="IPR058605">
    <property type="entry name" value="BsaP_C"/>
</dbReference>
<comment type="function">
    <text evidence="5">Required for the activity of the biotin synthase BioB.</text>
</comment>
<comment type="cofactor">
    <cofactor evidence="1">
        <name>iron-sulfur cluster</name>
        <dbReference type="ChEBI" id="CHEBI:30408"/>
    </cofactor>
</comment>
<protein>
    <recommendedName>
        <fullName evidence="7">Biotin synthase auxiliary protein</fullName>
    </recommendedName>
</protein>
<comment type="similarity">
    <text evidence="6">Belongs to the BsaP family.</text>
</comment>
<gene>
    <name evidence="9" type="ORF">C8E97_5566</name>
</gene>
<evidence type="ECO:0000313" key="9">
    <source>
        <dbReference type="EMBL" id="RKT56853.1"/>
    </source>
</evidence>
<dbReference type="Proteomes" id="UP000282084">
    <property type="component" value="Unassembled WGS sequence"/>
</dbReference>
<keyword evidence="10" id="KW-1185">Reference proteome</keyword>
<accession>A0A495W895</accession>
<evidence type="ECO:0000256" key="5">
    <source>
        <dbReference type="ARBA" id="ARBA00093761"/>
    </source>
</evidence>
<comment type="caution">
    <text evidence="9">The sequence shown here is derived from an EMBL/GenBank/DDBJ whole genome shotgun (WGS) entry which is preliminary data.</text>
</comment>
<proteinExistence type="inferred from homology"/>
<dbReference type="RefSeq" id="WP_121008346.1">
    <property type="nucleotide sequence ID" value="NZ_RBXO01000001.1"/>
</dbReference>
<evidence type="ECO:0000256" key="6">
    <source>
        <dbReference type="ARBA" id="ARBA00093780"/>
    </source>
</evidence>
<evidence type="ECO:0000313" key="10">
    <source>
        <dbReference type="Proteomes" id="UP000282084"/>
    </source>
</evidence>